<name>A0A0H5QQA9_9ZZZZ</name>
<proteinExistence type="predicted"/>
<geneLocation type="plasmid" evidence="1">
    <name>pRGFK1782</name>
</geneLocation>
<evidence type="ECO:0008006" key="2">
    <source>
        <dbReference type="Google" id="ProtNLM"/>
    </source>
</evidence>
<organism evidence="1">
    <name type="scientific">uncultured prokaryote</name>
    <dbReference type="NCBI Taxonomy" id="198431"/>
    <lineage>
        <taxon>unclassified sequences</taxon>
        <taxon>environmental samples</taxon>
    </lineage>
</organism>
<dbReference type="EMBL" id="LN854282">
    <property type="protein sequence ID" value="CRY97867.1"/>
    <property type="molecule type" value="Genomic_DNA"/>
</dbReference>
<reference evidence="1" key="2">
    <citation type="submission" date="2015-07" db="EMBL/GenBank/DDBJ databases">
        <title>Plasmids, circular viruses and viroids from rat gut.</title>
        <authorList>
            <person name="Jorgensen T.J."/>
            <person name="Hansen M.A."/>
            <person name="Xu Z."/>
            <person name="Tabak M.A."/>
            <person name="Sorensen S.J."/>
            <person name="Hansen L.H."/>
        </authorList>
    </citation>
    <scope>NUCLEOTIDE SEQUENCE</scope>
    <source>
        <plasmid evidence="1">pRGFK1782</plasmid>
    </source>
</reference>
<accession>A0A0H5QQA9</accession>
<keyword evidence="1" id="KW-0614">Plasmid</keyword>
<reference evidence="1" key="1">
    <citation type="submission" date="2015-06" db="EMBL/GenBank/DDBJ databases">
        <authorList>
            <person name="Joergensen T."/>
        </authorList>
    </citation>
    <scope>NUCLEOTIDE SEQUENCE</scope>
    <source>
        <plasmid evidence="1">pRGFK1782</plasmid>
    </source>
</reference>
<dbReference type="AlphaFoldDB" id="A0A0H5QQA9"/>
<evidence type="ECO:0000313" key="1">
    <source>
        <dbReference type="EMBL" id="CRY97867.1"/>
    </source>
</evidence>
<sequence length="85" mass="10185">MSLLEDRLTATKLKMDEFKQARKLADKERRKAYKENEADRERKAFLLGEVVLSRFERGEMDEDEYMGLVDEARMRPRDRILFGIE</sequence>
<protein>
    <recommendedName>
        <fullName evidence="2">Relaxasome subunit MobC</fullName>
    </recommendedName>
</protein>